<gene>
    <name evidence="1" type="ORF">A4X13_0g6955</name>
</gene>
<evidence type="ECO:0000313" key="2">
    <source>
        <dbReference type="Proteomes" id="UP000077521"/>
    </source>
</evidence>
<protein>
    <submittedName>
        <fullName evidence="1">Uncharacterized protein</fullName>
    </submittedName>
</protein>
<dbReference type="EMBL" id="LWDF02000750">
    <property type="protein sequence ID" value="KAE8243767.1"/>
    <property type="molecule type" value="Genomic_DNA"/>
</dbReference>
<keyword evidence="2" id="KW-1185">Reference proteome</keyword>
<comment type="caution">
    <text evidence="1">The sequence shown here is derived from an EMBL/GenBank/DDBJ whole genome shotgun (WGS) entry which is preliminary data.</text>
</comment>
<evidence type="ECO:0000313" key="1">
    <source>
        <dbReference type="EMBL" id="KAE8243767.1"/>
    </source>
</evidence>
<accession>A0A177TCC1</accession>
<reference evidence="1" key="1">
    <citation type="submission" date="2016-04" db="EMBL/GenBank/DDBJ databases">
        <authorList>
            <person name="Nguyen H.D."/>
            <person name="Samba Siva P."/>
            <person name="Cullis J."/>
            <person name="Levesque C.A."/>
            <person name="Hambleton S."/>
        </authorList>
    </citation>
    <scope>NUCLEOTIDE SEQUENCE</scope>
    <source>
        <strain evidence="1">DAOMC 236416</strain>
    </source>
</reference>
<organism evidence="1 2">
    <name type="scientific">Tilletia indica</name>
    <dbReference type="NCBI Taxonomy" id="43049"/>
    <lineage>
        <taxon>Eukaryota</taxon>
        <taxon>Fungi</taxon>
        <taxon>Dikarya</taxon>
        <taxon>Basidiomycota</taxon>
        <taxon>Ustilaginomycotina</taxon>
        <taxon>Exobasidiomycetes</taxon>
        <taxon>Tilletiales</taxon>
        <taxon>Tilletiaceae</taxon>
        <taxon>Tilletia</taxon>
    </lineage>
</organism>
<reference evidence="1" key="2">
    <citation type="journal article" date="2019" name="IMA Fungus">
        <title>Genome sequencing and comparison of five Tilletia species to identify candidate genes for the detection of regulated species infecting wheat.</title>
        <authorList>
            <person name="Nguyen H.D.T."/>
            <person name="Sultana T."/>
            <person name="Kesanakurti P."/>
            <person name="Hambleton S."/>
        </authorList>
    </citation>
    <scope>NUCLEOTIDE SEQUENCE</scope>
    <source>
        <strain evidence="1">DAOMC 236416</strain>
    </source>
</reference>
<name>A0A177TCC1_9BASI</name>
<proteinExistence type="predicted"/>
<dbReference type="AlphaFoldDB" id="A0A177TCC1"/>
<dbReference type="Proteomes" id="UP000077521">
    <property type="component" value="Unassembled WGS sequence"/>
</dbReference>
<sequence>MFAQDSDTVPSRHWPKRATTEISASSDPANCLSAVMPLCLAFMTAVEELAPSSFLGKALHVAGRRVLSAEILGKLVGVGRKGSRVPPFFLHNSAHPAHRHRPAHPAHQYYHPAHPAQRYYHPAHPAHHPVSLLIDIVLPIERVDTILLPILLLSDTIILNIDTIFLPIASLLITLVPASFLCPGLVLKAKLTMPLVRCLGWSVPGQPPYFSSPHVPTSS</sequence>